<organism evidence="1 3">
    <name type="scientific">Commensalibacter communis</name>
    <dbReference type="NCBI Taxonomy" id="2972786"/>
    <lineage>
        <taxon>Bacteria</taxon>
        <taxon>Pseudomonadati</taxon>
        <taxon>Pseudomonadota</taxon>
        <taxon>Alphaproteobacteria</taxon>
        <taxon>Acetobacterales</taxon>
        <taxon>Acetobacteraceae</taxon>
    </lineage>
</organism>
<evidence type="ECO:0008006" key="5">
    <source>
        <dbReference type="Google" id="ProtNLM"/>
    </source>
</evidence>
<evidence type="ECO:0000313" key="1">
    <source>
        <dbReference type="EMBL" id="CAI3950682.1"/>
    </source>
</evidence>
<dbReference type="AlphaFoldDB" id="A0A9W4XDP8"/>
<evidence type="ECO:0000313" key="3">
    <source>
        <dbReference type="Proteomes" id="UP001154255"/>
    </source>
</evidence>
<evidence type="ECO:0000313" key="4">
    <source>
        <dbReference type="Proteomes" id="UP001154259"/>
    </source>
</evidence>
<dbReference type="Proteomes" id="UP001154259">
    <property type="component" value="Unassembled WGS sequence"/>
</dbReference>
<dbReference type="Pfam" id="PF14113">
    <property type="entry name" value="Tae4"/>
    <property type="match status" value="1"/>
</dbReference>
<dbReference type="Proteomes" id="UP001154255">
    <property type="component" value="Unassembled WGS sequence"/>
</dbReference>
<name>A0A9W4XDP8_9PROT</name>
<dbReference type="Gene3D" id="3.90.1720.80">
    <property type="match status" value="1"/>
</dbReference>
<gene>
    <name evidence="2" type="ORF">R53529_LOCUS1923</name>
    <name evidence="1" type="ORF">R53530_LOCUS1805</name>
</gene>
<dbReference type="EMBL" id="CAMXCS010000006">
    <property type="protein sequence ID" value="CAI3954766.1"/>
    <property type="molecule type" value="Genomic_DNA"/>
</dbReference>
<dbReference type="InterPro" id="IPR025562">
    <property type="entry name" value="Tae4"/>
</dbReference>
<sequence>MKIFRMQQINRISLGIIVGCVCFLYAINDSLGVNNYFSSQPRSQCVHFSDLWQNAETGNPAPEYYYQCAIRLSLTLHRVGVDMRSFSQKTINPAPGRQTLGRIVIDGLSVATRADEMALWMQKYPFCGLGKAENITGEDWKNKVYGRTGIIAFSNYWGKNQMGGHIDLWNETRFPYLSPSISIDGTFGILANFSRFAFGGWGIYNGGYYYGYGILPNLADSKKILFFEVK</sequence>
<keyword evidence="4" id="KW-1185">Reference proteome</keyword>
<proteinExistence type="predicted"/>
<comment type="caution">
    <text evidence="1">The sequence shown here is derived from an EMBL/GenBank/DDBJ whole genome shotgun (WGS) entry which is preliminary data.</text>
</comment>
<reference evidence="1" key="1">
    <citation type="submission" date="2022-10" db="EMBL/GenBank/DDBJ databases">
        <authorList>
            <person name="Botero Cardona J."/>
        </authorList>
    </citation>
    <scope>NUCLEOTIDE SEQUENCE</scope>
    <source>
        <strain evidence="1">LMG 31819</strain>
        <strain evidence="2">R-53529</strain>
    </source>
</reference>
<accession>A0A9W4XDP8</accession>
<protein>
    <recommendedName>
        <fullName evidence="5">Type VI secretion system (T6SS) effector Tae4 (Amidase)</fullName>
    </recommendedName>
</protein>
<dbReference type="EMBL" id="CAMXCM010000005">
    <property type="protein sequence ID" value="CAI3950682.1"/>
    <property type="molecule type" value="Genomic_DNA"/>
</dbReference>
<evidence type="ECO:0000313" key="2">
    <source>
        <dbReference type="EMBL" id="CAI3954766.1"/>
    </source>
</evidence>